<keyword evidence="5" id="KW-0630">Potassium</keyword>
<dbReference type="InParanoid" id="A0A068URE3"/>
<evidence type="ECO:0000256" key="1">
    <source>
        <dbReference type="ARBA" id="ARBA00004141"/>
    </source>
</evidence>
<evidence type="ECO:0000256" key="10">
    <source>
        <dbReference type="SAM" id="Phobius"/>
    </source>
</evidence>
<dbReference type="STRING" id="49390.A0A068URE3"/>
<evidence type="ECO:0000256" key="6">
    <source>
        <dbReference type="ARBA" id="ARBA00022989"/>
    </source>
</evidence>
<keyword evidence="8 10" id="KW-0472">Membrane</keyword>
<dbReference type="InterPro" id="IPR006153">
    <property type="entry name" value="Cation/H_exchanger_TM"/>
</dbReference>
<keyword evidence="3" id="KW-0633">Potassium transport</keyword>
<evidence type="ECO:0000259" key="11">
    <source>
        <dbReference type="Pfam" id="PF00999"/>
    </source>
</evidence>
<evidence type="ECO:0000256" key="9">
    <source>
        <dbReference type="ARBA" id="ARBA00038341"/>
    </source>
</evidence>
<keyword evidence="6 10" id="KW-1133">Transmembrane helix</keyword>
<evidence type="ECO:0000256" key="4">
    <source>
        <dbReference type="ARBA" id="ARBA00022692"/>
    </source>
</evidence>
<dbReference type="Gene3D" id="1.20.1530.20">
    <property type="match status" value="1"/>
</dbReference>
<sequence>MDQGMLPQFFLLIYFLIITIYILGLIGDGFQQSVIMSMFKGGILLRPSALGRNEDFMQWIFPAWSTPILESVASMGLLFFLLLIGLELDLSSIRRRGNRAFGIVAASMSLPFLLGVGLTFLTRKVVNGDNHHKYGQLLMFMGVSLSITAFLVLARILAELRLLTMDVG</sequence>
<dbReference type="GO" id="GO:1902600">
    <property type="term" value="P:proton transmembrane transport"/>
    <property type="evidence" value="ECO:0007669"/>
    <property type="project" value="InterPro"/>
</dbReference>
<dbReference type="Gramene" id="CDP11006">
    <property type="protein sequence ID" value="CDP11006"/>
    <property type="gene ID" value="GSCOC_T00032966001"/>
</dbReference>
<feature type="transmembrane region" description="Helical" evidence="10">
    <location>
        <begin position="68"/>
        <end position="88"/>
    </location>
</feature>
<comment type="similarity">
    <text evidence="9">Belongs to the monovalent cation:proton antiporter 2 (CPA2) transporter (TC 2.A.37) family. CHX (TC 2.A.37.4) subfamily.</text>
</comment>
<dbReference type="GO" id="GO:0015297">
    <property type="term" value="F:antiporter activity"/>
    <property type="evidence" value="ECO:0007669"/>
    <property type="project" value="InterPro"/>
</dbReference>
<dbReference type="GO" id="GO:0006813">
    <property type="term" value="P:potassium ion transport"/>
    <property type="evidence" value="ECO:0007669"/>
    <property type="project" value="UniProtKB-KW"/>
</dbReference>
<reference evidence="13" key="1">
    <citation type="journal article" date="2014" name="Science">
        <title>The coffee genome provides insight into the convergent evolution of caffeine biosynthesis.</title>
        <authorList>
            <person name="Denoeud F."/>
            <person name="Carretero-Paulet L."/>
            <person name="Dereeper A."/>
            <person name="Droc G."/>
            <person name="Guyot R."/>
            <person name="Pietrella M."/>
            <person name="Zheng C."/>
            <person name="Alberti A."/>
            <person name="Anthony F."/>
            <person name="Aprea G."/>
            <person name="Aury J.M."/>
            <person name="Bento P."/>
            <person name="Bernard M."/>
            <person name="Bocs S."/>
            <person name="Campa C."/>
            <person name="Cenci A."/>
            <person name="Combes M.C."/>
            <person name="Crouzillat D."/>
            <person name="Da Silva C."/>
            <person name="Daddiego L."/>
            <person name="De Bellis F."/>
            <person name="Dussert S."/>
            <person name="Garsmeur O."/>
            <person name="Gayraud T."/>
            <person name="Guignon V."/>
            <person name="Jahn K."/>
            <person name="Jamilloux V."/>
            <person name="Joet T."/>
            <person name="Labadie K."/>
            <person name="Lan T."/>
            <person name="Leclercq J."/>
            <person name="Lepelley M."/>
            <person name="Leroy T."/>
            <person name="Li L.T."/>
            <person name="Librado P."/>
            <person name="Lopez L."/>
            <person name="Munoz A."/>
            <person name="Noel B."/>
            <person name="Pallavicini A."/>
            <person name="Perrotta G."/>
            <person name="Poncet V."/>
            <person name="Pot D."/>
            <person name="Priyono X."/>
            <person name="Rigoreau M."/>
            <person name="Rouard M."/>
            <person name="Rozas J."/>
            <person name="Tranchant-Dubreuil C."/>
            <person name="VanBuren R."/>
            <person name="Zhang Q."/>
            <person name="Andrade A.C."/>
            <person name="Argout X."/>
            <person name="Bertrand B."/>
            <person name="de Kochko A."/>
            <person name="Graziosi G."/>
            <person name="Henry R.J."/>
            <person name="Jayarama X."/>
            <person name="Ming R."/>
            <person name="Nagai C."/>
            <person name="Rounsley S."/>
            <person name="Sankoff D."/>
            <person name="Giuliano G."/>
            <person name="Albert V.A."/>
            <person name="Wincker P."/>
            <person name="Lashermes P."/>
        </authorList>
    </citation>
    <scope>NUCLEOTIDE SEQUENCE [LARGE SCALE GENOMIC DNA]</scope>
    <source>
        <strain evidence="13">cv. DH200-94</strain>
    </source>
</reference>
<feature type="domain" description="Cation/H+ exchanger transmembrane" evidence="11">
    <location>
        <begin position="21"/>
        <end position="163"/>
    </location>
</feature>
<protein>
    <recommendedName>
        <fullName evidence="11">Cation/H+ exchanger transmembrane domain-containing protein</fullName>
    </recommendedName>
</protein>
<name>A0A068URE3_COFCA</name>
<proteinExistence type="inferred from homology"/>
<evidence type="ECO:0000313" key="13">
    <source>
        <dbReference type="Proteomes" id="UP000295252"/>
    </source>
</evidence>
<dbReference type="OMA" id="HYISDHI"/>
<dbReference type="InterPro" id="IPR038770">
    <property type="entry name" value="Na+/solute_symporter_sf"/>
</dbReference>
<keyword evidence="7" id="KW-0406">Ion transport</keyword>
<dbReference type="Proteomes" id="UP000295252">
    <property type="component" value="Chromosome III"/>
</dbReference>
<comment type="subcellular location">
    <subcellularLocation>
        <location evidence="1">Membrane</location>
        <topology evidence="1">Multi-pass membrane protein</topology>
    </subcellularLocation>
</comment>
<dbReference type="InterPro" id="IPR050794">
    <property type="entry name" value="CPA2_transporter"/>
</dbReference>
<keyword evidence="13" id="KW-1185">Reference proteome</keyword>
<dbReference type="Pfam" id="PF00999">
    <property type="entry name" value="Na_H_Exchanger"/>
    <property type="match status" value="1"/>
</dbReference>
<feature type="transmembrane region" description="Helical" evidence="10">
    <location>
        <begin position="100"/>
        <end position="122"/>
    </location>
</feature>
<evidence type="ECO:0000256" key="5">
    <source>
        <dbReference type="ARBA" id="ARBA00022958"/>
    </source>
</evidence>
<gene>
    <name evidence="12" type="ORF">GSCOC_T00032966001</name>
</gene>
<dbReference type="GO" id="GO:0016020">
    <property type="term" value="C:membrane"/>
    <property type="evidence" value="ECO:0007669"/>
    <property type="project" value="UniProtKB-SubCell"/>
</dbReference>
<feature type="transmembrane region" description="Helical" evidence="10">
    <location>
        <begin position="9"/>
        <end position="27"/>
    </location>
</feature>
<evidence type="ECO:0000313" key="12">
    <source>
        <dbReference type="EMBL" id="CDP11006.1"/>
    </source>
</evidence>
<evidence type="ECO:0000256" key="3">
    <source>
        <dbReference type="ARBA" id="ARBA00022538"/>
    </source>
</evidence>
<feature type="transmembrane region" description="Helical" evidence="10">
    <location>
        <begin position="134"/>
        <end position="158"/>
    </location>
</feature>
<evidence type="ECO:0000256" key="2">
    <source>
        <dbReference type="ARBA" id="ARBA00022448"/>
    </source>
</evidence>
<keyword evidence="4 10" id="KW-0812">Transmembrane</keyword>
<dbReference type="PhylomeDB" id="A0A068URE3"/>
<evidence type="ECO:0000256" key="8">
    <source>
        <dbReference type="ARBA" id="ARBA00023136"/>
    </source>
</evidence>
<keyword evidence="2" id="KW-0813">Transport</keyword>
<dbReference type="PANTHER" id="PTHR32468:SF0">
    <property type="entry name" value="K(+)_H(+) ANTIPORTER 1"/>
    <property type="match status" value="1"/>
</dbReference>
<dbReference type="GO" id="GO:0006885">
    <property type="term" value="P:regulation of pH"/>
    <property type="evidence" value="ECO:0007669"/>
    <property type="project" value="TreeGrafter"/>
</dbReference>
<accession>A0A068URE3</accession>
<dbReference type="AlphaFoldDB" id="A0A068URE3"/>
<dbReference type="EMBL" id="HG739134">
    <property type="protein sequence ID" value="CDP11006.1"/>
    <property type="molecule type" value="Genomic_DNA"/>
</dbReference>
<dbReference type="GO" id="GO:0012505">
    <property type="term" value="C:endomembrane system"/>
    <property type="evidence" value="ECO:0007669"/>
    <property type="project" value="TreeGrafter"/>
</dbReference>
<organism evidence="12 13">
    <name type="scientific">Coffea canephora</name>
    <name type="common">Robusta coffee</name>
    <dbReference type="NCBI Taxonomy" id="49390"/>
    <lineage>
        <taxon>Eukaryota</taxon>
        <taxon>Viridiplantae</taxon>
        <taxon>Streptophyta</taxon>
        <taxon>Embryophyta</taxon>
        <taxon>Tracheophyta</taxon>
        <taxon>Spermatophyta</taxon>
        <taxon>Magnoliopsida</taxon>
        <taxon>eudicotyledons</taxon>
        <taxon>Gunneridae</taxon>
        <taxon>Pentapetalae</taxon>
        <taxon>asterids</taxon>
        <taxon>lamiids</taxon>
        <taxon>Gentianales</taxon>
        <taxon>Rubiaceae</taxon>
        <taxon>Ixoroideae</taxon>
        <taxon>Gardenieae complex</taxon>
        <taxon>Bertiereae - Coffeeae clade</taxon>
        <taxon>Coffeeae</taxon>
        <taxon>Coffea</taxon>
    </lineage>
</organism>
<dbReference type="PANTHER" id="PTHR32468">
    <property type="entry name" value="CATION/H + ANTIPORTER"/>
    <property type="match status" value="1"/>
</dbReference>
<evidence type="ECO:0000256" key="7">
    <source>
        <dbReference type="ARBA" id="ARBA00023065"/>
    </source>
</evidence>